<evidence type="ECO:0000313" key="2">
    <source>
        <dbReference type="Proteomes" id="UP001379533"/>
    </source>
</evidence>
<protein>
    <submittedName>
        <fullName evidence="1">Lanthionine synthetase C family protein</fullName>
    </submittedName>
</protein>
<dbReference type="SUPFAM" id="SSF158745">
    <property type="entry name" value="LanC-like"/>
    <property type="match status" value="1"/>
</dbReference>
<dbReference type="EMBL" id="CP089982">
    <property type="protein sequence ID" value="WXA95638.1"/>
    <property type="molecule type" value="Genomic_DNA"/>
</dbReference>
<dbReference type="SMART" id="SM01260">
    <property type="entry name" value="LANC_like"/>
    <property type="match status" value="1"/>
</dbReference>
<name>A0ABZ2KAD3_9BACT</name>
<reference evidence="1 2" key="1">
    <citation type="submission" date="2021-12" db="EMBL/GenBank/DDBJ databases">
        <title>Discovery of the Pendulisporaceae a myxobacterial family with distinct sporulation behavior and unique specialized metabolism.</title>
        <authorList>
            <person name="Garcia R."/>
            <person name="Popoff A."/>
            <person name="Bader C.D."/>
            <person name="Loehr J."/>
            <person name="Walesch S."/>
            <person name="Walt C."/>
            <person name="Boldt J."/>
            <person name="Bunk B."/>
            <person name="Haeckl F.J.F.P.J."/>
            <person name="Gunesch A.P."/>
            <person name="Birkelbach J."/>
            <person name="Nuebel U."/>
            <person name="Pietschmann T."/>
            <person name="Bach T."/>
            <person name="Mueller R."/>
        </authorList>
    </citation>
    <scope>NUCLEOTIDE SEQUENCE [LARGE SCALE GENOMIC DNA]</scope>
    <source>
        <strain evidence="1 2">MSr12523</strain>
    </source>
</reference>
<dbReference type="InterPro" id="IPR007822">
    <property type="entry name" value="LANC-like"/>
</dbReference>
<dbReference type="CDD" id="cd04793">
    <property type="entry name" value="LanC"/>
    <property type="match status" value="1"/>
</dbReference>
<gene>
    <name evidence="1" type="ORF">LZC95_02125</name>
</gene>
<proteinExistence type="predicted"/>
<accession>A0ABZ2KAD3</accession>
<sequence length="398" mass="43003">MSARDWVHRLAERLRDPAVLAGNAEWYPTSLGDGHPGIALLFATLAREDPAWARAAHAHLSAALSLVRPSNSECLFVGMPAVAFAARASAQRPGEYAKLLKAADQRVAAQAERILAADGLRLRAGVAGVPMAVYDVVLGLSGLGRYLLACGPEQEALTERILVHLAAFTRPLQHRGRRVPGWLMPDGQLNLGLAHGIPGPLALLALAYEMGIRIPNHEEAIRTIVEWILARQGHDEHGPYWPAAIPLEYEMHWPSAPLPPTRTAWCYGAPGIARALHLASRALGESSWCDAACAALESALRRPPEQQRLDDATLCHGHAGLARIVGIMAQETGSNALYRAHRHLVSHLIEQADDESPFIWSDRPGFLEGGVGVALTLHEPADSASSRNLPWEAALLLQ</sequence>
<dbReference type="Pfam" id="PF05147">
    <property type="entry name" value="LANC_like"/>
    <property type="match status" value="1"/>
</dbReference>
<keyword evidence="2" id="KW-1185">Reference proteome</keyword>
<dbReference type="InterPro" id="IPR033889">
    <property type="entry name" value="LanC"/>
</dbReference>
<evidence type="ECO:0000313" key="1">
    <source>
        <dbReference type="EMBL" id="WXA95638.1"/>
    </source>
</evidence>
<dbReference type="Gene3D" id="1.50.10.20">
    <property type="match status" value="1"/>
</dbReference>
<dbReference type="PRINTS" id="PR01955">
    <property type="entry name" value="LANCFRANKIA"/>
</dbReference>
<dbReference type="PRINTS" id="PR01950">
    <property type="entry name" value="LANCSUPER"/>
</dbReference>
<dbReference type="RefSeq" id="WP_394846245.1">
    <property type="nucleotide sequence ID" value="NZ_CP089982.1"/>
</dbReference>
<organism evidence="1 2">
    <name type="scientific">Pendulispora brunnea</name>
    <dbReference type="NCBI Taxonomy" id="2905690"/>
    <lineage>
        <taxon>Bacteria</taxon>
        <taxon>Pseudomonadati</taxon>
        <taxon>Myxococcota</taxon>
        <taxon>Myxococcia</taxon>
        <taxon>Myxococcales</taxon>
        <taxon>Sorangiineae</taxon>
        <taxon>Pendulisporaceae</taxon>
        <taxon>Pendulispora</taxon>
    </lineage>
</organism>
<dbReference type="Proteomes" id="UP001379533">
    <property type="component" value="Chromosome"/>
</dbReference>